<name>A0A1X6WV04_9MICO</name>
<reference evidence="3" key="1">
    <citation type="submission" date="2017-02" db="EMBL/GenBank/DDBJ databases">
        <authorList>
            <person name="Dridi B."/>
        </authorList>
    </citation>
    <scope>NUCLEOTIDE SEQUENCE [LARGE SCALE GENOMIC DNA]</scope>
    <source>
        <strain evidence="3">B Co 03.10</strain>
    </source>
</reference>
<gene>
    <name evidence="2" type="ORF">FM105_01160</name>
</gene>
<evidence type="ECO:0000256" key="1">
    <source>
        <dbReference type="SAM" id="MobiDB-lite"/>
    </source>
</evidence>
<dbReference type="RefSeq" id="WP_087003421.1">
    <property type="nucleotide sequence ID" value="NZ_FWFF01000001.1"/>
</dbReference>
<sequence length="107" mass="10741">MATNSSGSGPIDKVNEGARQVLGDGAVDYAAAEHYTEPDDIAIDVAGAAHGDRIVRNPDGTHVVESVAPSPADAPTGGWADKPVGRKGDSVGDPQNAPGAINPESGR</sequence>
<dbReference type="Proteomes" id="UP000196581">
    <property type="component" value="Unassembled WGS sequence"/>
</dbReference>
<dbReference type="EMBL" id="FWFF01000001">
    <property type="protein sequence ID" value="SLM89112.1"/>
    <property type="molecule type" value="Genomic_DNA"/>
</dbReference>
<keyword evidence="3" id="KW-1185">Reference proteome</keyword>
<dbReference type="AlphaFoldDB" id="A0A1X6WV04"/>
<feature type="region of interest" description="Disordered" evidence="1">
    <location>
        <begin position="63"/>
        <end position="107"/>
    </location>
</feature>
<evidence type="ECO:0000313" key="2">
    <source>
        <dbReference type="EMBL" id="SLM89112.1"/>
    </source>
</evidence>
<evidence type="ECO:0000313" key="3">
    <source>
        <dbReference type="Proteomes" id="UP000196581"/>
    </source>
</evidence>
<proteinExistence type="predicted"/>
<organism evidence="2 3">
    <name type="scientific">Brevibacterium yomogidense</name>
    <dbReference type="NCBI Taxonomy" id="946573"/>
    <lineage>
        <taxon>Bacteria</taxon>
        <taxon>Bacillati</taxon>
        <taxon>Actinomycetota</taxon>
        <taxon>Actinomycetes</taxon>
        <taxon>Micrococcales</taxon>
        <taxon>Brevibacteriaceae</taxon>
        <taxon>Brevibacterium</taxon>
    </lineage>
</organism>
<accession>A0A1X6WV04</accession>
<protein>
    <submittedName>
        <fullName evidence="2">Uncharacterized protein</fullName>
    </submittedName>
</protein>